<keyword evidence="2" id="KW-0472">Membrane</keyword>
<accession>A0A087A062</accession>
<proteinExistence type="predicted"/>
<keyword evidence="2" id="KW-1133">Transmembrane helix</keyword>
<feature type="domain" description="DUF3566" evidence="3">
    <location>
        <begin position="100"/>
        <end position="216"/>
    </location>
</feature>
<keyword evidence="2" id="KW-0812">Transmembrane</keyword>
<evidence type="ECO:0000313" key="4">
    <source>
        <dbReference type="EMBL" id="KFI52162.1"/>
    </source>
</evidence>
<name>A0A087A062_9BIFI</name>
<dbReference type="Proteomes" id="UP000029072">
    <property type="component" value="Unassembled WGS sequence"/>
</dbReference>
<reference evidence="4 5" key="1">
    <citation type="submission" date="2014-03" db="EMBL/GenBank/DDBJ databases">
        <title>Genomics of Bifidobacteria.</title>
        <authorList>
            <person name="Ventura M."/>
            <person name="Milani C."/>
            <person name="Lugli G.A."/>
        </authorList>
    </citation>
    <scope>NUCLEOTIDE SEQUENCE [LARGE SCALE GENOMIC DNA]</scope>
    <source>
        <strain evidence="4 5">DSM 23973</strain>
    </source>
</reference>
<feature type="compositionally biased region" description="Basic and acidic residues" evidence="1">
    <location>
        <begin position="1"/>
        <end position="23"/>
    </location>
</feature>
<evidence type="ECO:0000256" key="2">
    <source>
        <dbReference type="SAM" id="Phobius"/>
    </source>
</evidence>
<sequence length="217" mass="22459">MSDNREEQREGAVPEVALPERPESGATTAIPTGEQPAEQPASFTEASAEQPASVPVEEHSPRVARSASNKPVIGEAGRGAESASGAPVRPGVRRGTPRARRMNLSLTRLNVWSVAKVSFMMGVAGAIIQIVAATLVWLLLSAVGVFGQITNIVASTGLDTGGVDLTSVFSLPTVLSVVTILAIVGIVLWTLLCTILAAIYNVVSSLVGGIHVTLGDD</sequence>
<dbReference type="STRING" id="1437609.BCAL_2085"/>
<feature type="transmembrane region" description="Helical" evidence="2">
    <location>
        <begin position="174"/>
        <end position="200"/>
    </location>
</feature>
<dbReference type="OrthoDB" id="3240216at2"/>
<feature type="compositionally biased region" description="Low complexity" evidence="1">
    <location>
        <begin position="79"/>
        <end position="90"/>
    </location>
</feature>
<feature type="region of interest" description="Disordered" evidence="1">
    <location>
        <begin position="1"/>
        <end position="96"/>
    </location>
</feature>
<dbReference type="eggNOG" id="COG3266">
    <property type="taxonomic scope" value="Bacteria"/>
</dbReference>
<comment type="caution">
    <text evidence="4">The sequence shown here is derived from an EMBL/GenBank/DDBJ whole genome shotgun (WGS) entry which is preliminary data.</text>
</comment>
<evidence type="ECO:0000259" key="3">
    <source>
        <dbReference type="Pfam" id="PF12089"/>
    </source>
</evidence>
<dbReference type="InterPro" id="IPR021949">
    <property type="entry name" value="DUF3566_TM"/>
</dbReference>
<evidence type="ECO:0000256" key="1">
    <source>
        <dbReference type="SAM" id="MobiDB-lite"/>
    </source>
</evidence>
<dbReference type="Pfam" id="PF12089">
    <property type="entry name" value="DUF3566"/>
    <property type="match status" value="1"/>
</dbReference>
<organism evidence="4 5">
    <name type="scientific">Bifidobacterium callitrichos DSM 23973</name>
    <dbReference type="NCBI Taxonomy" id="1437609"/>
    <lineage>
        <taxon>Bacteria</taxon>
        <taxon>Bacillati</taxon>
        <taxon>Actinomycetota</taxon>
        <taxon>Actinomycetes</taxon>
        <taxon>Bifidobacteriales</taxon>
        <taxon>Bifidobacteriaceae</taxon>
        <taxon>Bifidobacterium</taxon>
    </lineage>
</organism>
<feature type="transmembrane region" description="Helical" evidence="2">
    <location>
        <begin position="117"/>
        <end position="140"/>
    </location>
</feature>
<dbReference type="AlphaFoldDB" id="A0A087A062"/>
<dbReference type="RefSeq" id="WP_081887406.1">
    <property type="nucleotide sequence ID" value="NZ_JDUV01000011.1"/>
</dbReference>
<protein>
    <submittedName>
        <fullName evidence="4">Membrane protein</fullName>
    </submittedName>
</protein>
<gene>
    <name evidence="4" type="ORF">BCAL_2085</name>
</gene>
<dbReference type="EMBL" id="JGYS01000018">
    <property type="protein sequence ID" value="KFI52162.1"/>
    <property type="molecule type" value="Genomic_DNA"/>
</dbReference>
<evidence type="ECO:0000313" key="5">
    <source>
        <dbReference type="Proteomes" id="UP000029072"/>
    </source>
</evidence>